<dbReference type="PANTHER" id="PTHR43744">
    <property type="entry name" value="ABC TRANSPORTER PERMEASE PROTEIN MG189-RELATED-RELATED"/>
    <property type="match status" value="1"/>
</dbReference>
<dbReference type="Gene3D" id="1.10.3720.10">
    <property type="entry name" value="MetI-like"/>
    <property type="match status" value="1"/>
</dbReference>
<feature type="domain" description="ABC transmembrane type-1" evidence="8">
    <location>
        <begin position="77"/>
        <end position="269"/>
    </location>
</feature>
<proteinExistence type="inferred from homology"/>
<dbReference type="GO" id="GO:0005886">
    <property type="term" value="C:plasma membrane"/>
    <property type="evidence" value="ECO:0007669"/>
    <property type="project" value="UniProtKB-SubCell"/>
</dbReference>
<accession>A0A2T5B3J4</accession>
<comment type="caution">
    <text evidence="9">The sequence shown here is derived from an EMBL/GenBank/DDBJ whole genome shotgun (WGS) entry which is preliminary data.</text>
</comment>
<keyword evidence="2 7" id="KW-0813">Transport</keyword>
<name>A0A2T5B3J4_MYCDI</name>
<keyword evidence="10" id="KW-1185">Reference proteome</keyword>
<feature type="transmembrane region" description="Helical" evidence="7">
    <location>
        <begin position="73"/>
        <end position="100"/>
    </location>
</feature>
<dbReference type="AlphaFoldDB" id="A0A2T5B3J4"/>
<evidence type="ECO:0000259" key="8">
    <source>
        <dbReference type="PROSITE" id="PS50928"/>
    </source>
</evidence>
<reference evidence="9 10" key="1">
    <citation type="submission" date="2018-04" db="EMBL/GenBank/DDBJ databases">
        <title>Genomic Encyclopedia of Type Strains, Phase IV (KMG-IV): sequencing the most valuable type-strain genomes for metagenomic binning, comparative biology and taxonomic classification.</title>
        <authorList>
            <person name="Goeker M."/>
        </authorList>
    </citation>
    <scope>NUCLEOTIDE SEQUENCE [LARGE SCALE GENOMIC DNA]</scope>
    <source>
        <strain evidence="9 10">DSM 7138</strain>
    </source>
</reference>
<dbReference type="CDD" id="cd06261">
    <property type="entry name" value="TM_PBP2"/>
    <property type="match status" value="1"/>
</dbReference>
<dbReference type="SUPFAM" id="SSF161098">
    <property type="entry name" value="MetI-like"/>
    <property type="match status" value="1"/>
</dbReference>
<dbReference type="Proteomes" id="UP000241247">
    <property type="component" value="Unassembled WGS sequence"/>
</dbReference>
<evidence type="ECO:0000256" key="7">
    <source>
        <dbReference type="RuleBase" id="RU363032"/>
    </source>
</evidence>
<comment type="similarity">
    <text evidence="7">Belongs to the binding-protein-dependent transport system permease family.</text>
</comment>
<evidence type="ECO:0000256" key="4">
    <source>
        <dbReference type="ARBA" id="ARBA00022692"/>
    </source>
</evidence>
<gene>
    <name evidence="9" type="ORF">C7449_106239</name>
</gene>
<feature type="transmembrane region" description="Helical" evidence="7">
    <location>
        <begin position="142"/>
        <end position="162"/>
    </location>
</feature>
<evidence type="ECO:0000256" key="5">
    <source>
        <dbReference type="ARBA" id="ARBA00022989"/>
    </source>
</evidence>
<dbReference type="GO" id="GO:0055085">
    <property type="term" value="P:transmembrane transport"/>
    <property type="evidence" value="ECO:0007669"/>
    <property type="project" value="InterPro"/>
</dbReference>
<evidence type="ECO:0000256" key="6">
    <source>
        <dbReference type="ARBA" id="ARBA00023136"/>
    </source>
</evidence>
<evidence type="ECO:0000313" key="10">
    <source>
        <dbReference type="Proteomes" id="UP000241247"/>
    </source>
</evidence>
<dbReference type="Pfam" id="PF00528">
    <property type="entry name" value="BPD_transp_1"/>
    <property type="match status" value="1"/>
</dbReference>
<evidence type="ECO:0000256" key="1">
    <source>
        <dbReference type="ARBA" id="ARBA00004651"/>
    </source>
</evidence>
<dbReference type="PROSITE" id="PS50928">
    <property type="entry name" value="ABC_TM1"/>
    <property type="match status" value="1"/>
</dbReference>
<evidence type="ECO:0000313" key="9">
    <source>
        <dbReference type="EMBL" id="PTM93553.1"/>
    </source>
</evidence>
<dbReference type="OrthoDB" id="9815445at2"/>
<feature type="transmembrane region" description="Helical" evidence="7">
    <location>
        <begin position="248"/>
        <end position="269"/>
    </location>
</feature>
<feature type="transmembrane region" description="Helical" evidence="7">
    <location>
        <begin position="197"/>
        <end position="216"/>
    </location>
</feature>
<comment type="subcellular location">
    <subcellularLocation>
        <location evidence="1 7">Cell membrane</location>
        <topology evidence="1 7">Multi-pass membrane protein</topology>
    </subcellularLocation>
</comment>
<evidence type="ECO:0000256" key="3">
    <source>
        <dbReference type="ARBA" id="ARBA00022475"/>
    </source>
</evidence>
<evidence type="ECO:0000256" key="2">
    <source>
        <dbReference type="ARBA" id="ARBA00022448"/>
    </source>
</evidence>
<keyword evidence="5 7" id="KW-1133">Transmembrane helix</keyword>
<dbReference type="EMBL" id="PZZZ01000006">
    <property type="protein sequence ID" value="PTM93553.1"/>
    <property type="molecule type" value="Genomic_DNA"/>
</dbReference>
<protein>
    <submittedName>
        <fullName evidence="9">Carbohydrate ABC transporter membrane protein 2 (CUT1 family)</fullName>
    </submittedName>
</protein>
<dbReference type="InterPro" id="IPR035906">
    <property type="entry name" value="MetI-like_sf"/>
</dbReference>
<dbReference type="InterPro" id="IPR000515">
    <property type="entry name" value="MetI-like"/>
</dbReference>
<feature type="transmembrane region" description="Helical" evidence="7">
    <location>
        <begin position="20"/>
        <end position="41"/>
    </location>
</feature>
<keyword evidence="4 7" id="KW-0812">Transmembrane</keyword>
<sequence length="284" mass="31330">MTSTASTASNAALRRGAVHLMLAALSLLTLFPLLWMLSAAFTPNELITQRAFRLWPEEASLSNFRIAGEKHPIWWWLFNSVLTASAITLGKLAISLPAGYAFARLPFRGRRFLFGLVIATMSFPAVLAIIPTYIAVVKIQAFDTYSAMIVPSIPYIGFYVFYFRQAFRSLPDEMFEAARIDGCGIWKQFRDIAVPNVLPAIAALSVISFMGAWNIYLWGQLVLEDSARKTLTTGIAMFADVDGADTPWGPLMATSLLSVLPVLGLFLLAQRYIVQAFSSGTVEK</sequence>
<dbReference type="PANTHER" id="PTHR43744:SF12">
    <property type="entry name" value="ABC TRANSPORTER PERMEASE PROTEIN MG189-RELATED"/>
    <property type="match status" value="1"/>
</dbReference>
<feature type="transmembrane region" description="Helical" evidence="7">
    <location>
        <begin position="112"/>
        <end position="136"/>
    </location>
</feature>
<dbReference type="RefSeq" id="WP_108003873.1">
    <property type="nucleotide sequence ID" value="NZ_JBHEEX010000005.1"/>
</dbReference>
<keyword evidence="3" id="KW-1003">Cell membrane</keyword>
<organism evidence="9 10">
    <name type="scientific">Mycoplana dimorpha</name>
    <dbReference type="NCBI Taxonomy" id="28320"/>
    <lineage>
        <taxon>Bacteria</taxon>
        <taxon>Pseudomonadati</taxon>
        <taxon>Pseudomonadota</taxon>
        <taxon>Alphaproteobacteria</taxon>
        <taxon>Hyphomicrobiales</taxon>
        <taxon>Rhizobiaceae</taxon>
        <taxon>Mycoplana</taxon>
    </lineage>
</organism>
<keyword evidence="6 7" id="KW-0472">Membrane</keyword>